<feature type="compositionally biased region" description="Pro residues" evidence="1">
    <location>
        <begin position="1"/>
        <end position="22"/>
    </location>
</feature>
<dbReference type="RefSeq" id="WP_159523988.1">
    <property type="nucleotide sequence ID" value="NZ_CP053642.1"/>
</dbReference>
<protein>
    <submittedName>
        <fullName evidence="3">Class I SAM-dependent methyltransferase</fullName>
    </submittedName>
</protein>
<keyword evidence="4" id="KW-1185">Reference proteome</keyword>
<dbReference type="SUPFAM" id="SSF53335">
    <property type="entry name" value="S-adenosyl-L-methionine-dependent methyltransferases"/>
    <property type="match status" value="1"/>
</dbReference>
<dbReference type="InterPro" id="IPR013216">
    <property type="entry name" value="Methyltransf_11"/>
</dbReference>
<evidence type="ECO:0000259" key="2">
    <source>
        <dbReference type="Pfam" id="PF08241"/>
    </source>
</evidence>
<dbReference type="AlphaFoldDB" id="A0A6M8B5E9"/>
<dbReference type="GO" id="GO:0032259">
    <property type="term" value="P:methylation"/>
    <property type="evidence" value="ECO:0007669"/>
    <property type="project" value="UniProtKB-KW"/>
</dbReference>
<sequence>MIPSEPPSGSPDAPGPPGPPDAPGDLYSANADIHAALAQPYVEAMGPALTELLRGDDGAPPGLPILDLGSGTGALLPCLAALGDHPLCAVEPHPTMRAGLMATICALPGLARRVTALPGTLDDAAPLLPSRLGAVVALNVLGHLDEAEEERFWSFTDERLAPGGVVVISLQGPLEPTEVPWTDFGLSAVGGLRYGMEGRAEPDGDSMRWTMRWTVRTAAGDVIDERTARASWRILTPERLRARAARIGLEPGPARDDLLLLSFVRR</sequence>
<gene>
    <name evidence="3" type="ORF">HPC72_02920</name>
</gene>
<organism evidence="3 4">
    <name type="scientific">Actinomyces marmotae</name>
    <dbReference type="NCBI Taxonomy" id="2737173"/>
    <lineage>
        <taxon>Bacteria</taxon>
        <taxon>Bacillati</taxon>
        <taxon>Actinomycetota</taxon>
        <taxon>Actinomycetes</taxon>
        <taxon>Actinomycetales</taxon>
        <taxon>Actinomycetaceae</taxon>
        <taxon>Actinomyces</taxon>
    </lineage>
</organism>
<dbReference type="EMBL" id="CP053642">
    <property type="protein sequence ID" value="QKD79346.1"/>
    <property type="molecule type" value="Genomic_DNA"/>
</dbReference>
<proteinExistence type="predicted"/>
<name>A0A6M8B5E9_9ACTO</name>
<dbReference type="CDD" id="cd02440">
    <property type="entry name" value="AdoMet_MTases"/>
    <property type="match status" value="1"/>
</dbReference>
<keyword evidence="3" id="KW-0808">Transferase</keyword>
<dbReference type="GO" id="GO:0008757">
    <property type="term" value="F:S-adenosylmethionine-dependent methyltransferase activity"/>
    <property type="evidence" value="ECO:0007669"/>
    <property type="project" value="InterPro"/>
</dbReference>
<dbReference type="Gene3D" id="3.40.50.150">
    <property type="entry name" value="Vaccinia Virus protein VP39"/>
    <property type="match status" value="1"/>
</dbReference>
<evidence type="ECO:0000313" key="3">
    <source>
        <dbReference type="EMBL" id="QKD79346.1"/>
    </source>
</evidence>
<feature type="region of interest" description="Disordered" evidence="1">
    <location>
        <begin position="1"/>
        <end position="27"/>
    </location>
</feature>
<feature type="domain" description="Methyltransferase type 11" evidence="2">
    <location>
        <begin position="66"/>
        <end position="168"/>
    </location>
</feature>
<reference evidence="3 4" key="1">
    <citation type="submission" date="2020-05" db="EMBL/GenBank/DDBJ databases">
        <title>Actinomyces sp. zg-325.</title>
        <authorList>
            <person name="Yang C."/>
        </authorList>
    </citation>
    <scope>NUCLEOTIDE SEQUENCE [LARGE SCALE GENOMIC DNA]</scope>
    <source>
        <strain evidence="4">zg-325</strain>
    </source>
</reference>
<dbReference type="Pfam" id="PF08241">
    <property type="entry name" value="Methyltransf_11"/>
    <property type="match status" value="1"/>
</dbReference>
<evidence type="ECO:0000256" key="1">
    <source>
        <dbReference type="SAM" id="MobiDB-lite"/>
    </source>
</evidence>
<dbReference type="KEGG" id="amam:HPC72_02920"/>
<dbReference type="InterPro" id="IPR029063">
    <property type="entry name" value="SAM-dependent_MTases_sf"/>
</dbReference>
<evidence type="ECO:0000313" key="4">
    <source>
        <dbReference type="Proteomes" id="UP000504752"/>
    </source>
</evidence>
<accession>A0A6M8B5E9</accession>
<keyword evidence="3" id="KW-0489">Methyltransferase</keyword>
<dbReference type="Proteomes" id="UP000504752">
    <property type="component" value="Chromosome"/>
</dbReference>